<evidence type="ECO:0000313" key="5">
    <source>
        <dbReference type="Proteomes" id="UP001072034"/>
    </source>
</evidence>
<dbReference type="Proteomes" id="UP001072034">
    <property type="component" value="Unassembled WGS sequence"/>
</dbReference>
<keyword evidence="5" id="KW-1185">Reference proteome</keyword>
<proteinExistence type="predicted"/>
<evidence type="ECO:0000313" key="4">
    <source>
        <dbReference type="EMBL" id="MCZ0858692.1"/>
    </source>
</evidence>
<feature type="compositionally biased region" description="Basic residues" evidence="1">
    <location>
        <begin position="193"/>
        <end position="202"/>
    </location>
</feature>
<dbReference type="InterPro" id="IPR019692">
    <property type="entry name" value="CFP-6_PH"/>
</dbReference>
<sequence length="270" mass="28746">MPTIIVRSLLGRLGTLVVGVGIVYVVAAVWLSGGAVPGLRALAWGGLLLLAVWALWWAPQLRLDDDALVVRNAWRSHSLAWESVKTCHTRWILEVVTHDGTIVRASAAQRAGGLSASMRGRREMLRRAGKGTQDAADTVDAVAGALGHCPIRDEYLDPGESIYRTRLDADAAGDLISAYAARRADHQRLQARQARRRARMGRRRDPEGARAGSGSPQRAGDGNVEDSSAAGAVDGGVTQGGWVRSRINLLPIVVGCGLLLLLACTQIVAA</sequence>
<feature type="region of interest" description="Disordered" evidence="1">
    <location>
        <begin position="187"/>
        <end position="232"/>
    </location>
</feature>
<protein>
    <submittedName>
        <fullName evidence="4">PH domain-containing protein</fullName>
    </submittedName>
</protein>
<feature type="transmembrane region" description="Helical" evidence="2">
    <location>
        <begin position="39"/>
        <end position="58"/>
    </location>
</feature>
<reference evidence="4" key="1">
    <citation type="submission" date="2022-10" db="EMBL/GenBank/DDBJ databases">
        <title>Genome sequence of Actinomyces israelii ATCC 10048.</title>
        <authorList>
            <person name="Watt R.M."/>
            <person name="Tong W.M."/>
        </authorList>
    </citation>
    <scope>NUCLEOTIDE SEQUENCE</scope>
    <source>
        <strain evidence="4">ATCC 10048</strain>
    </source>
</reference>
<dbReference type="Pfam" id="PF10756">
    <property type="entry name" value="bPH_6"/>
    <property type="match status" value="1"/>
</dbReference>
<evidence type="ECO:0000256" key="1">
    <source>
        <dbReference type="SAM" id="MobiDB-lite"/>
    </source>
</evidence>
<feature type="transmembrane region" description="Helical" evidence="2">
    <location>
        <begin position="249"/>
        <end position="269"/>
    </location>
</feature>
<dbReference type="RefSeq" id="WP_268918043.1">
    <property type="nucleotide sequence ID" value="NZ_JAPTMY010000027.1"/>
</dbReference>
<feature type="domain" description="Low molecular weight protein antigen 6 PH" evidence="3">
    <location>
        <begin position="59"/>
        <end position="113"/>
    </location>
</feature>
<evidence type="ECO:0000256" key="2">
    <source>
        <dbReference type="SAM" id="Phobius"/>
    </source>
</evidence>
<gene>
    <name evidence="4" type="ORF">OHJ16_11640</name>
</gene>
<keyword evidence="2" id="KW-0472">Membrane</keyword>
<keyword evidence="2" id="KW-1133">Transmembrane helix</keyword>
<keyword evidence="2" id="KW-0812">Transmembrane</keyword>
<comment type="caution">
    <text evidence="4">The sequence shown here is derived from an EMBL/GenBank/DDBJ whole genome shotgun (WGS) entry which is preliminary data.</text>
</comment>
<name>A0ABT4IAC3_9ACTO</name>
<accession>A0ABT4IAC3</accession>
<evidence type="ECO:0000259" key="3">
    <source>
        <dbReference type="Pfam" id="PF10756"/>
    </source>
</evidence>
<dbReference type="EMBL" id="JAPTMY010000027">
    <property type="protein sequence ID" value="MCZ0858692.1"/>
    <property type="molecule type" value="Genomic_DNA"/>
</dbReference>
<organism evidence="4 5">
    <name type="scientific">Actinomyces israelii</name>
    <dbReference type="NCBI Taxonomy" id="1659"/>
    <lineage>
        <taxon>Bacteria</taxon>
        <taxon>Bacillati</taxon>
        <taxon>Actinomycetota</taxon>
        <taxon>Actinomycetes</taxon>
        <taxon>Actinomycetales</taxon>
        <taxon>Actinomycetaceae</taxon>
        <taxon>Actinomyces</taxon>
    </lineage>
</organism>
<feature type="transmembrane region" description="Helical" evidence="2">
    <location>
        <begin position="12"/>
        <end position="33"/>
    </location>
</feature>